<reference evidence="1 4" key="1">
    <citation type="submission" date="2016-10" db="EMBL/GenBank/DDBJ databases">
        <authorList>
            <person name="de Groot N.N."/>
        </authorList>
    </citation>
    <scope>NUCLEOTIDE SEQUENCE [LARGE SCALE GENOMIC DNA]</scope>
    <source>
        <strain evidence="4">BP1-145</strain>
        <strain evidence="1">BP1-148</strain>
    </source>
</reference>
<organism evidence="2 4">
    <name type="scientific">Prevotella communis</name>
    <dbReference type="NCBI Taxonomy" id="2913614"/>
    <lineage>
        <taxon>Bacteria</taxon>
        <taxon>Pseudomonadati</taxon>
        <taxon>Bacteroidota</taxon>
        <taxon>Bacteroidia</taxon>
        <taxon>Bacteroidales</taxon>
        <taxon>Prevotellaceae</taxon>
        <taxon>Prevotella</taxon>
    </lineage>
</organism>
<evidence type="ECO:0000313" key="4">
    <source>
        <dbReference type="Proteomes" id="UP000199134"/>
    </source>
</evidence>
<accession>A0A1H0KT08</accession>
<evidence type="ECO:0000313" key="2">
    <source>
        <dbReference type="EMBL" id="SDO59079.1"/>
    </source>
</evidence>
<dbReference type="Proteomes" id="UP000199134">
    <property type="component" value="Unassembled WGS sequence"/>
</dbReference>
<evidence type="ECO:0000313" key="3">
    <source>
        <dbReference type="Proteomes" id="UP000198779"/>
    </source>
</evidence>
<reference evidence="2 3" key="2">
    <citation type="submission" date="2016-10" db="EMBL/GenBank/DDBJ databases">
        <authorList>
            <person name="Varghese N."/>
            <person name="Submissions S."/>
        </authorList>
    </citation>
    <scope>NUCLEOTIDE SEQUENCE</scope>
    <source>
        <strain evidence="2">BP1-145</strain>
        <strain evidence="3">BP1-148</strain>
    </source>
</reference>
<dbReference type="EMBL" id="FNIW01000030">
    <property type="protein sequence ID" value="SDO59079.1"/>
    <property type="molecule type" value="Genomic_DNA"/>
</dbReference>
<keyword evidence="3" id="KW-1185">Reference proteome</keyword>
<dbReference type="AlphaFoldDB" id="A0A1H0KT08"/>
<sequence length="143" mass="16125">MRYLHRPFAYRALPVVANSDNDNQGSQSHDYCTRPLQQSPSSLAVNHALGFAAWLVQEPSIRLASILHLPSYFIKHISLQPSHINHLTSSILHRSAHQPSAIIHQPSIIFHHTSCIISLPPYPSTRFPLSLPPEHTSHTEHQQ</sequence>
<name>A0A1H0KT08_9BACT</name>
<proteinExistence type="predicted"/>
<gene>
    <name evidence="2" type="ORF">SAMN04487900_1306</name>
    <name evidence="1" type="ORF">SAMN04487901_10699</name>
</gene>
<dbReference type="EMBL" id="FNCQ01000006">
    <property type="protein sequence ID" value="SDG62503.1"/>
    <property type="molecule type" value="Genomic_DNA"/>
</dbReference>
<accession>A0A1G7VRY3</accession>
<dbReference type="Proteomes" id="UP000198779">
    <property type="component" value="Unassembled WGS sequence"/>
</dbReference>
<evidence type="ECO:0000313" key="1">
    <source>
        <dbReference type="EMBL" id="SDG62503.1"/>
    </source>
</evidence>
<protein>
    <submittedName>
        <fullName evidence="2">Uncharacterized protein</fullName>
    </submittedName>
</protein>